<dbReference type="RefSeq" id="YP_009610245.1">
    <property type="nucleotide sequence ID" value="NC_042002.1"/>
</dbReference>
<sequence length="111" mass="11356">MGEHVAGAAPAVPSQVKYPWRAFWRTVWQVGVPAFGLVLLAGPAVLGILAEELGTVLPDHVTAWLLGAAAVLTALSGAIARIMALPAVNAWLARFKLDAGAPAGPPSPSAE</sequence>
<dbReference type="KEGG" id="vg:40086341"/>
<keyword evidence="1" id="KW-1133">Transmembrane helix</keyword>
<dbReference type="Proteomes" id="UP000223767">
    <property type="component" value="Segment"/>
</dbReference>
<gene>
    <name evidence="2" type="primary">25</name>
    <name evidence="2" type="ORF">SEA_ABIDATRO_25</name>
</gene>
<protein>
    <submittedName>
        <fullName evidence="2">Uncharacterized protein</fullName>
    </submittedName>
</protein>
<proteinExistence type="predicted"/>
<evidence type="ECO:0000256" key="1">
    <source>
        <dbReference type="SAM" id="Phobius"/>
    </source>
</evidence>
<name>A0A222ZFP4_9CAUD</name>
<dbReference type="EMBL" id="MF140397">
    <property type="protein sequence ID" value="ASR83195.1"/>
    <property type="molecule type" value="Genomic_DNA"/>
</dbReference>
<keyword evidence="1" id="KW-0472">Membrane</keyword>
<accession>A0A222ZFP4</accession>
<evidence type="ECO:0000313" key="3">
    <source>
        <dbReference type="Proteomes" id="UP000223767"/>
    </source>
</evidence>
<evidence type="ECO:0000313" key="2">
    <source>
        <dbReference type="EMBL" id="ASR83195.1"/>
    </source>
</evidence>
<keyword evidence="3" id="KW-1185">Reference proteome</keyword>
<feature type="transmembrane region" description="Helical" evidence="1">
    <location>
        <begin position="61"/>
        <end position="84"/>
    </location>
</feature>
<organism evidence="2 3">
    <name type="scientific">Arthrobacter phage Abidatro</name>
    <dbReference type="NCBI Taxonomy" id="2015853"/>
    <lineage>
        <taxon>Viruses</taxon>
        <taxon>Duplodnaviria</taxon>
        <taxon>Heunggongvirae</taxon>
        <taxon>Uroviricota</taxon>
        <taxon>Caudoviricetes</taxon>
        <taxon>Galaxyvirus</taxon>
        <taxon>Galaxyvirus abidatro</taxon>
    </lineage>
</organism>
<dbReference type="OrthoDB" id="33947at10239"/>
<dbReference type="GeneID" id="40086341"/>
<keyword evidence="1" id="KW-0812">Transmembrane</keyword>
<feature type="transmembrane region" description="Helical" evidence="1">
    <location>
        <begin position="27"/>
        <end position="49"/>
    </location>
</feature>
<reference evidence="2 3" key="1">
    <citation type="submission" date="2017-05" db="EMBL/GenBank/DDBJ databases">
        <authorList>
            <person name="Abboud M."/>
            <person name="Acosta Y."/>
            <person name="Adams S."/>
            <person name="Aguirre J."/>
            <person name="Ahmadi O."/>
            <person name="Arena A."/>
            <person name="Bacatan J."/>
            <person name="Barua M."/>
            <person name="Basualdo M."/>
            <person name="Bidas A."/>
            <person name="Charles M."/>
            <person name="Crespo D."/>
            <person name="Dahduli S."/>
            <person name="Darwiche R."/>
            <person name="De V.F."/>
            <person name="Demetrio M."/>
            <person name="Doyles K."/>
            <person name="Elias T."/>
            <person name="Feghali T."/>
            <person name="Fleetwood D."/>
            <person name="Grant K."/>
            <person name="Grinberg M."/>
            <person name="Haddabeh W."/>
            <person name="Hamwi G."/>
            <person name="Hanf T."/>
            <person name="Hussain A."/>
            <person name="Jennis A."/>
            <person name="Kang K."/>
            <person name="Khalique A."/>
            <person name="Majkut N."/>
            <person name="Minto B."/>
            <person name="Monsen-Collar K."/>
            <person name="Mubarka N."/>
            <person name="Nasser G."/>
            <person name="Navarro C."/>
            <person name="Oleksy A."/>
            <person name="Patel N."/>
            <person name="Rana M."/>
            <person name="Sanchez D."/>
            <person name="Santrich A."/>
            <person name="Sarpong L."/>
            <person name="Sato-Balagot R."/>
            <person name="Singh R."/>
            <person name="Tiozon A."/>
            <person name="Tolentino-Uri K."/>
            <person name="Toyosi O."/>
            <person name="Vasquez K."/>
            <person name="Wright D."/>
            <person name="Zangeneh M."/>
            <person name="Stoner T.H."/>
            <person name="Garlena R.A."/>
            <person name="Russell D.A."/>
            <person name="Pope W.H."/>
            <person name="Jacobs-Sera D."/>
            <person name="Hatfull G.F."/>
        </authorList>
    </citation>
    <scope>NUCLEOTIDE SEQUENCE [LARGE SCALE GENOMIC DNA]</scope>
</reference>